<dbReference type="GeneID" id="14869219"/>
<dbReference type="AlphaFoldDB" id="F4Q406"/>
<dbReference type="RefSeq" id="XP_004355394.1">
    <property type="nucleotide sequence ID" value="XM_004355342.1"/>
</dbReference>
<dbReference type="Pfam" id="PF13843">
    <property type="entry name" value="DDE_Tnp_1_7"/>
    <property type="match status" value="1"/>
</dbReference>
<dbReference type="PANTHER" id="PTHR46599:SF3">
    <property type="entry name" value="PIGGYBAC TRANSPOSABLE ELEMENT-DERIVED PROTEIN 4"/>
    <property type="match status" value="1"/>
</dbReference>
<dbReference type="PANTHER" id="PTHR46599">
    <property type="entry name" value="PIGGYBAC TRANSPOSABLE ELEMENT-DERIVED PROTEIN 4"/>
    <property type="match status" value="1"/>
</dbReference>
<protein>
    <recommendedName>
        <fullName evidence="1">PiggyBac transposable element-derived protein domain-containing protein</fullName>
    </recommendedName>
</protein>
<keyword evidence="3" id="KW-1185">Reference proteome</keyword>
<dbReference type="InterPro" id="IPR029526">
    <property type="entry name" value="PGBD"/>
</dbReference>
<feature type="domain" description="PiggyBac transposable element-derived protein" evidence="1">
    <location>
        <begin position="146"/>
        <end position="326"/>
    </location>
</feature>
<dbReference type="KEGG" id="dfa:DFA_07901"/>
<gene>
    <name evidence="2" type="ORF">DFA_07901</name>
</gene>
<dbReference type="Proteomes" id="UP000007797">
    <property type="component" value="Unassembled WGS sequence"/>
</dbReference>
<evidence type="ECO:0000313" key="3">
    <source>
        <dbReference type="Proteomes" id="UP000007797"/>
    </source>
</evidence>
<evidence type="ECO:0000313" key="2">
    <source>
        <dbReference type="EMBL" id="EGG16920.1"/>
    </source>
</evidence>
<dbReference type="STRING" id="1054147.F4Q406"/>
<name>F4Q406_CACFS</name>
<proteinExistence type="predicted"/>
<sequence length="494" mass="57638">MAKPSKNKGQKEVEINENLSDGEEEIGESIVEMEEGREGKILIAFEWLQTNLTYLNWINRVYFRDVTGYECGKVEANHGGLLWKEQTYIDHSNFFQNQKGLDKAFKSLFHSYMTKEILNTFFSITLEMGRVDMPSIADYWHSDDIYSGKDSTTKKDSTIGEQVILALVKDLPKNHPFHLFMDNYYSSTRLFEILYENRGIYATGTIRNNAKNLPRQSIAEKIFDKGKYFVRFKNNLLGFWRIEDSKTFNLISSKVVNQEEMINTRKRRKEPESSLLPTELTWYRSNMGHVDRHNKLVSTYLNRKKSLRWWYPVFIYQFYCAVVNSWVIFNETKEITYLDYIEGLSEQLSAHSIIRSRVPKTPNQPTSSKKWHLPIQKSSKNRCRCNSNCTTSTNTWCSICHVWLMEESLVLLHHILPQLNQNKNRIFIKANWVQPTICVSGRDIRGNGCYSYSTGPGMNQPLFNMYTGQCFGYCPFDAGEPSTPVAEDQFIYIK</sequence>
<evidence type="ECO:0000259" key="1">
    <source>
        <dbReference type="Pfam" id="PF13843"/>
    </source>
</evidence>
<dbReference type="OrthoDB" id="118105at2759"/>
<dbReference type="EMBL" id="GL883021">
    <property type="protein sequence ID" value="EGG16920.1"/>
    <property type="molecule type" value="Genomic_DNA"/>
</dbReference>
<organism evidence="2 3">
    <name type="scientific">Cavenderia fasciculata</name>
    <name type="common">Slime mold</name>
    <name type="synonym">Dictyostelium fasciculatum</name>
    <dbReference type="NCBI Taxonomy" id="261658"/>
    <lineage>
        <taxon>Eukaryota</taxon>
        <taxon>Amoebozoa</taxon>
        <taxon>Evosea</taxon>
        <taxon>Eumycetozoa</taxon>
        <taxon>Dictyostelia</taxon>
        <taxon>Acytosteliales</taxon>
        <taxon>Cavenderiaceae</taxon>
        <taxon>Cavenderia</taxon>
    </lineage>
</organism>
<reference evidence="3" key="1">
    <citation type="journal article" date="2011" name="Genome Res.">
        <title>Phylogeny-wide analysis of social amoeba genomes highlights ancient origins for complex intercellular communication.</title>
        <authorList>
            <person name="Heidel A.J."/>
            <person name="Lawal H.M."/>
            <person name="Felder M."/>
            <person name="Schilde C."/>
            <person name="Helps N.R."/>
            <person name="Tunggal B."/>
            <person name="Rivero F."/>
            <person name="John U."/>
            <person name="Schleicher M."/>
            <person name="Eichinger L."/>
            <person name="Platzer M."/>
            <person name="Noegel A.A."/>
            <person name="Schaap P."/>
            <person name="Gloeckner G."/>
        </authorList>
    </citation>
    <scope>NUCLEOTIDE SEQUENCE [LARGE SCALE GENOMIC DNA]</scope>
    <source>
        <strain evidence="3">SH3</strain>
    </source>
</reference>
<accession>F4Q406</accession>